<evidence type="ECO:0000313" key="1">
    <source>
        <dbReference type="EMBL" id="CCA14201.1"/>
    </source>
</evidence>
<proteinExistence type="predicted"/>
<dbReference type="HOGENOM" id="CLU_2188871_0_0_1"/>
<accession>F0VZH1</accession>
<dbReference type="EMBL" id="FR824047">
    <property type="protein sequence ID" value="CCA14201.1"/>
    <property type="molecule type" value="Genomic_DNA"/>
</dbReference>
<reference evidence="1" key="1">
    <citation type="journal article" date="2011" name="PLoS Biol.">
        <title>Gene gain and loss during evolution of obligate parasitism in the white rust pathogen of Arabidopsis thaliana.</title>
        <authorList>
            <person name="Kemen E."/>
            <person name="Gardiner A."/>
            <person name="Schultz-Larsen T."/>
            <person name="Kemen A.C."/>
            <person name="Balmuth A.L."/>
            <person name="Robert-Seilaniantz A."/>
            <person name="Bailey K."/>
            <person name="Holub E."/>
            <person name="Studholme D.J."/>
            <person name="Maclean D."/>
            <person name="Jones J.D."/>
        </authorList>
    </citation>
    <scope>NUCLEOTIDE SEQUENCE</scope>
</reference>
<reference evidence="1" key="2">
    <citation type="submission" date="2011-02" db="EMBL/GenBank/DDBJ databases">
        <authorList>
            <person name="MacLean D."/>
        </authorList>
    </citation>
    <scope>NUCLEOTIDE SEQUENCE</scope>
</reference>
<dbReference type="AlphaFoldDB" id="F0VZH1"/>
<protein>
    <submittedName>
        <fullName evidence="1">AlNc14C2G309 protein</fullName>
    </submittedName>
</protein>
<sequence>MMHSTEDAYRQLKCQRVQVCTTTERPIITGAKGRGESSTTVLGSNILSVQVVKLYHPYFDYLSLHATIELTASAHSLNSINFVELNYYASCYSGPFPQVLKRPVPVMTG</sequence>
<organism evidence="1">
    <name type="scientific">Albugo laibachii Nc14</name>
    <dbReference type="NCBI Taxonomy" id="890382"/>
    <lineage>
        <taxon>Eukaryota</taxon>
        <taxon>Sar</taxon>
        <taxon>Stramenopiles</taxon>
        <taxon>Oomycota</taxon>
        <taxon>Peronosporomycetes</taxon>
        <taxon>Albuginales</taxon>
        <taxon>Albuginaceae</taxon>
        <taxon>Albugo</taxon>
    </lineage>
</organism>
<name>F0VZH1_9STRA</name>
<gene>
    <name evidence="1" type="primary">AlNc14C2G309</name>
    <name evidence="1" type="ORF">ALNC14_003440</name>
</gene>